<evidence type="ECO:0000313" key="10">
    <source>
        <dbReference type="EMBL" id="CAE6444321.1"/>
    </source>
</evidence>
<feature type="transmembrane region" description="Helical" evidence="8">
    <location>
        <begin position="403"/>
        <end position="422"/>
    </location>
</feature>
<comment type="subcellular location">
    <subcellularLocation>
        <location evidence="1">Membrane</location>
        <topology evidence="1">Multi-pass membrane protein</topology>
    </subcellularLocation>
</comment>
<dbReference type="Proteomes" id="UP000663826">
    <property type="component" value="Unassembled WGS sequence"/>
</dbReference>
<dbReference type="GO" id="GO:0022857">
    <property type="term" value="F:transmembrane transporter activity"/>
    <property type="evidence" value="ECO:0007669"/>
    <property type="project" value="InterPro"/>
</dbReference>
<keyword evidence="4 8" id="KW-1133">Transmembrane helix</keyword>
<gene>
    <name evidence="10" type="ORF">RDB_LOCUS72989</name>
</gene>
<dbReference type="GO" id="GO:0016020">
    <property type="term" value="C:membrane"/>
    <property type="evidence" value="ECO:0007669"/>
    <property type="project" value="UniProtKB-SubCell"/>
</dbReference>
<dbReference type="CDD" id="cd17327">
    <property type="entry name" value="MFS_FEN2_like"/>
    <property type="match status" value="1"/>
</dbReference>
<feature type="transmembrane region" description="Helical" evidence="8">
    <location>
        <begin position="308"/>
        <end position="331"/>
    </location>
</feature>
<evidence type="ECO:0000256" key="2">
    <source>
        <dbReference type="ARBA" id="ARBA00022448"/>
    </source>
</evidence>
<keyword evidence="3 8" id="KW-0812">Transmembrane</keyword>
<reference evidence="10" key="1">
    <citation type="submission" date="2021-01" db="EMBL/GenBank/DDBJ databases">
        <authorList>
            <person name="Kaushik A."/>
        </authorList>
    </citation>
    <scope>NUCLEOTIDE SEQUENCE</scope>
    <source>
        <strain evidence="10">AG1-1B</strain>
    </source>
</reference>
<evidence type="ECO:0000256" key="5">
    <source>
        <dbReference type="ARBA" id="ARBA00023136"/>
    </source>
</evidence>
<dbReference type="EMBL" id="CAJMWQ010001282">
    <property type="protein sequence ID" value="CAE6444321.1"/>
    <property type="molecule type" value="Genomic_DNA"/>
</dbReference>
<dbReference type="InterPro" id="IPR011701">
    <property type="entry name" value="MFS"/>
</dbReference>
<name>A0A8H3AZL3_9AGAM</name>
<feature type="region of interest" description="Disordered" evidence="7">
    <location>
        <begin position="1"/>
        <end position="50"/>
    </location>
</feature>
<accession>A0A8H3AZL3</accession>
<dbReference type="PANTHER" id="PTHR43791">
    <property type="entry name" value="PERMEASE-RELATED"/>
    <property type="match status" value="1"/>
</dbReference>
<organism evidence="10 11">
    <name type="scientific">Rhizoctonia solani</name>
    <dbReference type="NCBI Taxonomy" id="456999"/>
    <lineage>
        <taxon>Eukaryota</taxon>
        <taxon>Fungi</taxon>
        <taxon>Dikarya</taxon>
        <taxon>Basidiomycota</taxon>
        <taxon>Agaricomycotina</taxon>
        <taxon>Agaricomycetes</taxon>
        <taxon>Cantharellales</taxon>
        <taxon>Ceratobasidiaceae</taxon>
        <taxon>Rhizoctonia</taxon>
    </lineage>
</organism>
<evidence type="ECO:0000256" key="1">
    <source>
        <dbReference type="ARBA" id="ARBA00004141"/>
    </source>
</evidence>
<feature type="transmembrane region" description="Helical" evidence="8">
    <location>
        <begin position="240"/>
        <end position="259"/>
    </location>
</feature>
<feature type="compositionally biased region" description="Basic and acidic residues" evidence="7">
    <location>
        <begin position="514"/>
        <end position="530"/>
    </location>
</feature>
<feature type="transmembrane region" description="Helical" evidence="8">
    <location>
        <begin position="176"/>
        <end position="197"/>
    </location>
</feature>
<dbReference type="FunFam" id="1.20.1250.20:FF:000064">
    <property type="entry name" value="MFS allantoate transporter"/>
    <property type="match status" value="1"/>
</dbReference>
<proteinExistence type="inferred from homology"/>
<dbReference type="InterPro" id="IPR036259">
    <property type="entry name" value="MFS_trans_sf"/>
</dbReference>
<dbReference type="InterPro" id="IPR020846">
    <property type="entry name" value="MFS_dom"/>
</dbReference>
<feature type="transmembrane region" description="Helical" evidence="8">
    <location>
        <begin position="209"/>
        <end position="228"/>
    </location>
</feature>
<feature type="transmembrane region" description="Helical" evidence="8">
    <location>
        <begin position="371"/>
        <end position="391"/>
    </location>
</feature>
<dbReference type="Pfam" id="PF07690">
    <property type="entry name" value="MFS_1"/>
    <property type="match status" value="1"/>
</dbReference>
<evidence type="ECO:0000259" key="9">
    <source>
        <dbReference type="PROSITE" id="PS50850"/>
    </source>
</evidence>
<dbReference type="Gene3D" id="1.20.1250.20">
    <property type="entry name" value="MFS general substrate transporter like domains"/>
    <property type="match status" value="2"/>
</dbReference>
<dbReference type="AlphaFoldDB" id="A0A8H3AZL3"/>
<feature type="region of interest" description="Disordered" evidence="7">
    <location>
        <begin position="514"/>
        <end position="537"/>
    </location>
</feature>
<dbReference type="SUPFAM" id="SSF103473">
    <property type="entry name" value="MFS general substrate transporter"/>
    <property type="match status" value="1"/>
</dbReference>
<evidence type="ECO:0000256" key="7">
    <source>
        <dbReference type="SAM" id="MobiDB-lite"/>
    </source>
</evidence>
<evidence type="ECO:0000256" key="3">
    <source>
        <dbReference type="ARBA" id="ARBA00022692"/>
    </source>
</evidence>
<feature type="transmembrane region" description="Helical" evidence="8">
    <location>
        <begin position="343"/>
        <end position="365"/>
    </location>
</feature>
<comment type="caution">
    <text evidence="10">The sequence shown here is derived from an EMBL/GenBank/DDBJ whole genome shotgun (WGS) entry which is preliminary data.</text>
</comment>
<evidence type="ECO:0000256" key="6">
    <source>
        <dbReference type="ARBA" id="ARBA00037968"/>
    </source>
</evidence>
<comment type="similarity">
    <text evidence="6">Belongs to the major facilitator superfamily. Allantoate permease family.</text>
</comment>
<feature type="transmembrane region" description="Helical" evidence="8">
    <location>
        <begin position="146"/>
        <end position="164"/>
    </location>
</feature>
<feature type="transmembrane region" description="Helical" evidence="8">
    <location>
        <begin position="466"/>
        <end position="490"/>
    </location>
</feature>
<keyword evidence="5 8" id="KW-0472">Membrane</keyword>
<sequence>MSSQRNASVDSVAGEDSKQEVVEIEHGPPTHDQVPGASGSNKPTGGHGDAALAILGTSDTPVEISPEQDAAVLRKVDRWLVPVMLMVYFLQQLDKSSLSYTSVFGIVSDTNLVGSQYSWLGSIVYVAQLIWQPVSSYFLVKLPVGKYLFCNVFMWGVVVASTAAAHNFSGLLATRFFLGIFEATVAPCFITITQMWWRRREQTMRLSLWMAMNGVTSMFGSLIAFGIGHIHGSLKPYQTIFLFIGLLTLVCSPVVYFVLPDSPTTAKFLSREEKVIALERLRANNQGTESKTWEWGQVWEVLTDLKTYLWLAMQFVCALPSGGISTFGPLIINGFGFSQFHTILLNSPFGAFQVIITLGSAAIATKLKLKWPVIFFLTLPPVAGASALYVLGREPELRNKLLGCYYVLSFFTGIQPMLYSWASQNTAGHTKKTCTTGLIYVAQCAGNIVGPLLYKTTDAPYYHRGLIANLICWIILAVLTPVTALYLAFLNKQHAASRRRAGKKAEVIDTSLEDSKRARQAAKENEKPEGDESGGLKRRLNDQAFNDLTDLQNEDFIYVL</sequence>
<protein>
    <recommendedName>
        <fullName evidence="9">Major facilitator superfamily (MFS) profile domain-containing protein</fullName>
    </recommendedName>
</protein>
<evidence type="ECO:0000256" key="8">
    <source>
        <dbReference type="SAM" id="Phobius"/>
    </source>
</evidence>
<evidence type="ECO:0000256" key="4">
    <source>
        <dbReference type="ARBA" id="ARBA00022989"/>
    </source>
</evidence>
<feature type="compositionally biased region" description="Basic and acidic residues" evidence="7">
    <location>
        <begin position="15"/>
        <end position="29"/>
    </location>
</feature>
<keyword evidence="2" id="KW-0813">Transport</keyword>
<evidence type="ECO:0000313" key="11">
    <source>
        <dbReference type="Proteomes" id="UP000663826"/>
    </source>
</evidence>
<feature type="domain" description="Major facilitator superfamily (MFS) profile" evidence="9">
    <location>
        <begin position="80"/>
        <end position="495"/>
    </location>
</feature>
<dbReference type="PROSITE" id="PS50850">
    <property type="entry name" value="MFS"/>
    <property type="match status" value="1"/>
</dbReference>
<dbReference type="PANTHER" id="PTHR43791:SF59">
    <property type="entry name" value="TRANSPORTER, PUTATIVE (AFU_ORTHOLOGUE AFUA_1G06550)-RELATED"/>
    <property type="match status" value="1"/>
</dbReference>